<comment type="catalytic activity">
    <reaction evidence="7">
        <text>shikimate + ATP = 3-phosphoshikimate + ADP + H(+)</text>
        <dbReference type="Rhea" id="RHEA:13121"/>
        <dbReference type="ChEBI" id="CHEBI:15378"/>
        <dbReference type="ChEBI" id="CHEBI:30616"/>
        <dbReference type="ChEBI" id="CHEBI:36208"/>
        <dbReference type="ChEBI" id="CHEBI:145989"/>
        <dbReference type="ChEBI" id="CHEBI:456216"/>
        <dbReference type="EC" id="2.7.1.71"/>
    </reaction>
</comment>
<comment type="pathway">
    <text evidence="7">Metabolic intermediate biosynthesis; chorismate biosynthesis; chorismate from D-erythrose 4-phosphate and phosphoenolpyruvate: step 5/7.</text>
</comment>
<evidence type="ECO:0000256" key="2">
    <source>
        <dbReference type="ARBA" id="ARBA00022679"/>
    </source>
</evidence>
<evidence type="ECO:0000313" key="9">
    <source>
        <dbReference type="Proteomes" id="UP000632828"/>
    </source>
</evidence>
<dbReference type="GO" id="GO:0005524">
    <property type="term" value="F:ATP binding"/>
    <property type="evidence" value="ECO:0007669"/>
    <property type="project" value="UniProtKB-UniRule"/>
</dbReference>
<feature type="binding site" evidence="7">
    <location>
        <begin position="12"/>
        <end position="17"/>
    </location>
    <ligand>
        <name>ATP</name>
        <dbReference type="ChEBI" id="CHEBI:30616"/>
    </ligand>
</feature>
<evidence type="ECO:0000256" key="1">
    <source>
        <dbReference type="ARBA" id="ARBA00022605"/>
    </source>
</evidence>
<dbReference type="UniPathway" id="UPA00053">
    <property type="reaction ID" value="UER00088"/>
</dbReference>
<dbReference type="GO" id="GO:0000287">
    <property type="term" value="F:magnesium ion binding"/>
    <property type="evidence" value="ECO:0007669"/>
    <property type="project" value="UniProtKB-UniRule"/>
</dbReference>
<comment type="function">
    <text evidence="7">Catalyzes the specific phosphorylation of the 3-hydroxyl group of shikimic acid using ATP as a cosubstrate.</text>
</comment>
<keyword evidence="7" id="KW-0963">Cytoplasm</keyword>
<dbReference type="EC" id="2.7.1.71" evidence="7"/>
<keyword evidence="7" id="KW-0460">Magnesium</keyword>
<evidence type="ECO:0000256" key="3">
    <source>
        <dbReference type="ARBA" id="ARBA00022741"/>
    </source>
</evidence>
<dbReference type="EMBL" id="JACWUN010000008">
    <property type="protein sequence ID" value="MBD1400746.1"/>
    <property type="molecule type" value="Genomic_DNA"/>
</dbReference>
<dbReference type="InterPro" id="IPR027417">
    <property type="entry name" value="P-loop_NTPase"/>
</dbReference>
<evidence type="ECO:0000256" key="5">
    <source>
        <dbReference type="ARBA" id="ARBA00022840"/>
    </source>
</evidence>
<dbReference type="HAMAP" id="MF_00109">
    <property type="entry name" value="Shikimate_kinase"/>
    <property type="match status" value="1"/>
</dbReference>
<comment type="caution">
    <text evidence="8">The sequence shown here is derived from an EMBL/GenBank/DDBJ whole genome shotgun (WGS) entry which is preliminary data.</text>
</comment>
<keyword evidence="7" id="KW-0479">Metal-binding</keyword>
<dbReference type="PRINTS" id="PR01100">
    <property type="entry name" value="SHIKIMTKNASE"/>
</dbReference>
<comment type="subcellular location">
    <subcellularLocation>
        <location evidence="7">Cytoplasm</location>
    </subcellularLocation>
</comment>
<organism evidence="8 9">
    <name type="scientific">Pelovirga terrestris</name>
    <dbReference type="NCBI Taxonomy" id="2771352"/>
    <lineage>
        <taxon>Bacteria</taxon>
        <taxon>Pseudomonadati</taxon>
        <taxon>Thermodesulfobacteriota</taxon>
        <taxon>Desulfuromonadia</taxon>
        <taxon>Geobacterales</taxon>
        <taxon>Geobacteraceae</taxon>
        <taxon>Pelovirga</taxon>
    </lineage>
</organism>
<feature type="binding site" evidence="7">
    <location>
        <position position="34"/>
    </location>
    <ligand>
        <name>substrate</name>
    </ligand>
</feature>
<feature type="binding site" evidence="7">
    <location>
        <position position="117"/>
    </location>
    <ligand>
        <name>ATP</name>
        <dbReference type="ChEBI" id="CHEBI:30616"/>
    </ligand>
</feature>
<protein>
    <recommendedName>
        <fullName evidence="7">Shikimate kinase</fullName>
        <shortName evidence="7">SK</shortName>
        <ecNumber evidence="7">2.7.1.71</ecNumber>
    </recommendedName>
</protein>
<comment type="caution">
    <text evidence="7">Lacks conserved residue(s) required for the propagation of feature annotation.</text>
</comment>
<dbReference type="CDD" id="cd00464">
    <property type="entry name" value="SK"/>
    <property type="match status" value="1"/>
</dbReference>
<evidence type="ECO:0000313" key="8">
    <source>
        <dbReference type="EMBL" id="MBD1400746.1"/>
    </source>
</evidence>
<gene>
    <name evidence="7" type="primary">aroK</name>
    <name evidence="8" type="ORF">ICT70_08700</name>
</gene>
<dbReference type="Gene3D" id="3.40.50.300">
    <property type="entry name" value="P-loop containing nucleotide triphosphate hydrolases"/>
    <property type="match status" value="1"/>
</dbReference>
<dbReference type="GO" id="GO:0009073">
    <property type="term" value="P:aromatic amino acid family biosynthetic process"/>
    <property type="evidence" value="ECO:0007669"/>
    <property type="project" value="UniProtKB-KW"/>
</dbReference>
<dbReference type="PANTHER" id="PTHR21087:SF16">
    <property type="entry name" value="SHIKIMATE KINASE 1, CHLOROPLASTIC"/>
    <property type="match status" value="1"/>
</dbReference>
<feature type="binding site" evidence="7">
    <location>
        <position position="58"/>
    </location>
    <ligand>
        <name>substrate</name>
    </ligand>
</feature>
<name>A0A8J6QXI4_9BACT</name>
<evidence type="ECO:0000256" key="6">
    <source>
        <dbReference type="ARBA" id="ARBA00023141"/>
    </source>
</evidence>
<keyword evidence="1 7" id="KW-0028">Amino-acid biosynthesis</keyword>
<dbReference type="Pfam" id="PF01202">
    <property type="entry name" value="SKI"/>
    <property type="match status" value="1"/>
</dbReference>
<evidence type="ECO:0000256" key="7">
    <source>
        <dbReference type="HAMAP-Rule" id="MF_00109"/>
    </source>
</evidence>
<comment type="similarity">
    <text evidence="7">Belongs to the shikimate kinase family.</text>
</comment>
<dbReference type="InterPro" id="IPR000623">
    <property type="entry name" value="Shikimate_kinase/TSH1"/>
</dbReference>
<keyword evidence="5 7" id="KW-0067">ATP-binding</keyword>
<sequence length="178" mass="19723">MNKNIVLIGMPGAGKSTVGVILAKRLGYQFIDTDLLIQSRTGLRLQQIIDSQGLPRFRDIEEQTLIDLDGQNSIIATGGSVIYCPKGMAALATNGIFVYLQVPLIELEQRLADMGQRGLVMHKGQTLAHLYQQRTPLYQKYAQLTQDCTDLNAEQVAGELEAALKRYFCDVVHSPDLM</sequence>
<dbReference type="GO" id="GO:0008652">
    <property type="term" value="P:amino acid biosynthetic process"/>
    <property type="evidence" value="ECO:0007669"/>
    <property type="project" value="UniProtKB-KW"/>
</dbReference>
<keyword evidence="6 7" id="KW-0057">Aromatic amino acid biosynthesis</keyword>
<keyword evidence="2 7" id="KW-0808">Transferase</keyword>
<evidence type="ECO:0000256" key="4">
    <source>
        <dbReference type="ARBA" id="ARBA00022777"/>
    </source>
</evidence>
<dbReference type="RefSeq" id="WP_191155602.1">
    <property type="nucleotide sequence ID" value="NZ_JACWUN010000008.1"/>
</dbReference>
<dbReference type="InterPro" id="IPR031322">
    <property type="entry name" value="Shikimate/glucono_kinase"/>
</dbReference>
<dbReference type="Proteomes" id="UP000632828">
    <property type="component" value="Unassembled WGS sequence"/>
</dbReference>
<keyword evidence="9" id="KW-1185">Reference proteome</keyword>
<dbReference type="AlphaFoldDB" id="A0A8J6QXI4"/>
<proteinExistence type="inferred from homology"/>
<reference evidence="8" key="1">
    <citation type="submission" date="2020-09" db="EMBL/GenBank/DDBJ databases">
        <title>Pelobacter alkaliphilus sp. nov., a novel anaerobic arsenate-reducing bacterium from terrestrial mud volcano.</title>
        <authorList>
            <person name="Khomyakova M.A."/>
            <person name="Merkel A.Y."/>
            <person name="Slobodkin A.I."/>
        </authorList>
    </citation>
    <scope>NUCLEOTIDE SEQUENCE</scope>
    <source>
        <strain evidence="8">M08fum</strain>
    </source>
</reference>
<comment type="cofactor">
    <cofactor evidence="7">
        <name>Mg(2+)</name>
        <dbReference type="ChEBI" id="CHEBI:18420"/>
    </cofactor>
    <text evidence="7">Binds 1 Mg(2+) ion per subunit.</text>
</comment>
<feature type="binding site" evidence="7">
    <location>
        <position position="79"/>
    </location>
    <ligand>
        <name>substrate</name>
    </ligand>
</feature>
<dbReference type="GO" id="GO:0005829">
    <property type="term" value="C:cytosol"/>
    <property type="evidence" value="ECO:0007669"/>
    <property type="project" value="TreeGrafter"/>
</dbReference>
<feature type="binding site" evidence="7">
    <location>
        <position position="134"/>
    </location>
    <ligand>
        <name>substrate</name>
    </ligand>
</feature>
<dbReference type="PANTHER" id="PTHR21087">
    <property type="entry name" value="SHIKIMATE KINASE"/>
    <property type="match status" value="1"/>
</dbReference>
<dbReference type="GO" id="GO:0009423">
    <property type="term" value="P:chorismate biosynthetic process"/>
    <property type="evidence" value="ECO:0007669"/>
    <property type="project" value="UniProtKB-UniRule"/>
</dbReference>
<keyword evidence="4 7" id="KW-0418">Kinase</keyword>
<accession>A0A8J6QXI4</accession>
<feature type="binding site" evidence="7">
    <location>
        <position position="16"/>
    </location>
    <ligand>
        <name>Mg(2+)</name>
        <dbReference type="ChEBI" id="CHEBI:18420"/>
    </ligand>
</feature>
<dbReference type="GO" id="GO:0004765">
    <property type="term" value="F:shikimate kinase activity"/>
    <property type="evidence" value="ECO:0007669"/>
    <property type="project" value="UniProtKB-UniRule"/>
</dbReference>
<keyword evidence="3 7" id="KW-0547">Nucleotide-binding</keyword>
<comment type="subunit">
    <text evidence="7">Monomer.</text>
</comment>
<dbReference type="SUPFAM" id="SSF52540">
    <property type="entry name" value="P-loop containing nucleoside triphosphate hydrolases"/>
    <property type="match status" value="1"/>
</dbReference>